<protein>
    <recommendedName>
        <fullName evidence="4">Squalene cyclase C-terminal domain-containing protein</fullName>
    </recommendedName>
</protein>
<evidence type="ECO:0008006" key="4">
    <source>
        <dbReference type="Google" id="ProtNLM"/>
    </source>
</evidence>
<dbReference type="CDD" id="cd00688">
    <property type="entry name" value="ISOPREN_C2_like"/>
    <property type="match status" value="1"/>
</dbReference>
<reference evidence="2 3" key="1">
    <citation type="submission" date="2023-03" db="EMBL/GenBank/DDBJ databases">
        <title>Paludisphaera mucosa sp. nov. a novel planctomycete from northern fen.</title>
        <authorList>
            <person name="Ivanova A."/>
        </authorList>
    </citation>
    <scope>NUCLEOTIDE SEQUENCE [LARGE SCALE GENOMIC DNA]</scope>
    <source>
        <strain evidence="2 3">Pla2</strain>
    </source>
</reference>
<dbReference type="RefSeq" id="WP_277859502.1">
    <property type="nucleotide sequence ID" value="NZ_JARRAG010000001.1"/>
</dbReference>
<evidence type="ECO:0000256" key="1">
    <source>
        <dbReference type="SAM" id="SignalP"/>
    </source>
</evidence>
<dbReference type="InterPro" id="IPR004155">
    <property type="entry name" value="PBS_lyase_HEAT"/>
</dbReference>
<name>A0ABT6F6C8_9BACT</name>
<dbReference type="Proteomes" id="UP001216907">
    <property type="component" value="Unassembled WGS sequence"/>
</dbReference>
<dbReference type="InterPro" id="IPR008930">
    <property type="entry name" value="Terpenoid_cyclase/PrenylTrfase"/>
</dbReference>
<keyword evidence="1" id="KW-0732">Signal</keyword>
<dbReference type="InterPro" id="IPR011989">
    <property type="entry name" value="ARM-like"/>
</dbReference>
<feature type="signal peptide" evidence="1">
    <location>
        <begin position="1"/>
        <end position="21"/>
    </location>
</feature>
<dbReference type="SUPFAM" id="SSF48371">
    <property type="entry name" value="ARM repeat"/>
    <property type="match status" value="1"/>
</dbReference>
<keyword evidence="3" id="KW-1185">Reference proteome</keyword>
<organism evidence="2 3">
    <name type="scientific">Paludisphaera mucosa</name>
    <dbReference type="NCBI Taxonomy" id="3030827"/>
    <lineage>
        <taxon>Bacteria</taxon>
        <taxon>Pseudomonadati</taxon>
        <taxon>Planctomycetota</taxon>
        <taxon>Planctomycetia</taxon>
        <taxon>Isosphaerales</taxon>
        <taxon>Isosphaeraceae</taxon>
        <taxon>Paludisphaera</taxon>
    </lineage>
</organism>
<evidence type="ECO:0000313" key="2">
    <source>
        <dbReference type="EMBL" id="MDG3003147.1"/>
    </source>
</evidence>
<dbReference type="EMBL" id="JARRAG010000001">
    <property type="protein sequence ID" value="MDG3003147.1"/>
    <property type="molecule type" value="Genomic_DNA"/>
</dbReference>
<sequence length="548" mass="59224">MFTTSRLAAVALACCAIPALAALAPPTARAQPQQAQPQQQEPAVLAGVQYLQRAYAGRQVGETAMIALGLLKAETPVTDPALAACLAKIRSRFVSGGYKAERNAGFDIYEAAAVALALSNLETAERGSLLETIGEYLKRKQKPNGSWDYDPRPHGDASISQYAILGLWECENNGVAVPPSVWDRAAQWYMSVQSSAGSWNYHRDENDADSISMTAAGVGSLLICRRQLENYRSFQKGLNPYLTPVEDNGPRADYKPASSLAQINASIARGMTWIGSNFSTADTKIFGKSMFYGLYGIERIGSLSDREAIGRIDWFAKGAAYIRGSQRPDGSWTYPPYSDDVTTVWAILFLTRSTKKSLQRLDSRKLGSGTLLGGRYLPSDLTTMTVAGGRIISRPMNGAVEGMLDVLEDPRIADADTAVAGILDRYRKQGPVALRPHKDRFRRMLRSRDAGLREVASWALGRSGDLDAAPDLIKALEDGDERVVAAARQGLQLIARKIDGPGPEPGATAERKRAAAEAWRTWYEAVRPLDSTSADAPATASPPAGGKP</sequence>
<dbReference type="SMART" id="SM00567">
    <property type="entry name" value="EZ_HEAT"/>
    <property type="match status" value="1"/>
</dbReference>
<comment type="caution">
    <text evidence="2">The sequence shown here is derived from an EMBL/GenBank/DDBJ whole genome shotgun (WGS) entry which is preliminary data.</text>
</comment>
<evidence type="ECO:0000313" key="3">
    <source>
        <dbReference type="Proteomes" id="UP001216907"/>
    </source>
</evidence>
<accession>A0ABT6F6C8</accession>
<dbReference type="Gene3D" id="1.25.10.10">
    <property type="entry name" value="Leucine-rich Repeat Variant"/>
    <property type="match status" value="1"/>
</dbReference>
<gene>
    <name evidence="2" type="ORF">PZE19_05155</name>
</gene>
<dbReference type="InterPro" id="IPR016024">
    <property type="entry name" value="ARM-type_fold"/>
</dbReference>
<proteinExistence type="predicted"/>
<dbReference type="SUPFAM" id="SSF48239">
    <property type="entry name" value="Terpenoid cyclases/Protein prenyltransferases"/>
    <property type="match status" value="1"/>
</dbReference>
<dbReference type="Gene3D" id="1.50.10.20">
    <property type="match status" value="1"/>
</dbReference>
<feature type="chain" id="PRO_5046825351" description="Squalene cyclase C-terminal domain-containing protein" evidence="1">
    <location>
        <begin position="22"/>
        <end position="548"/>
    </location>
</feature>